<reference evidence="12" key="1">
    <citation type="submission" date="2021-01" db="EMBL/GenBank/DDBJ databases">
        <authorList>
            <person name="Kaushik A."/>
        </authorList>
    </citation>
    <scope>NUCLEOTIDE SEQUENCE</scope>
    <source>
        <strain evidence="12">AG3-T5</strain>
    </source>
</reference>
<evidence type="ECO:0000256" key="1">
    <source>
        <dbReference type="ARBA" id="ARBA00001971"/>
    </source>
</evidence>
<keyword evidence="8 10" id="KW-0503">Monooxygenase</keyword>
<dbReference type="GO" id="GO:0020037">
    <property type="term" value="F:heme binding"/>
    <property type="evidence" value="ECO:0007669"/>
    <property type="project" value="InterPro"/>
</dbReference>
<evidence type="ECO:0000256" key="4">
    <source>
        <dbReference type="ARBA" id="ARBA00022617"/>
    </source>
</evidence>
<gene>
    <name evidence="12" type="ORF">RDB_LOCUS131729</name>
</gene>
<keyword evidence="11" id="KW-0472">Membrane</keyword>
<evidence type="ECO:0000313" key="12">
    <source>
        <dbReference type="EMBL" id="CAE6452857.1"/>
    </source>
</evidence>
<dbReference type="InterPro" id="IPR002401">
    <property type="entry name" value="Cyt_P450_E_grp-I"/>
</dbReference>
<dbReference type="CDD" id="cd11065">
    <property type="entry name" value="CYP64-like"/>
    <property type="match status" value="1"/>
</dbReference>
<evidence type="ECO:0000256" key="11">
    <source>
        <dbReference type="SAM" id="Phobius"/>
    </source>
</evidence>
<dbReference type="PRINTS" id="PR00463">
    <property type="entry name" value="EP450I"/>
</dbReference>
<dbReference type="PROSITE" id="PS00086">
    <property type="entry name" value="CYTOCHROME_P450"/>
    <property type="match status" value="1"/>
</dbReference>
<evidence type="ECO:0000256" key="8">
    <source>
        <dbReference type="ARBA" id="ARBA00023033"/>
    </source>
</evidence>
<feature type="binding site" description="axial binding residue" evidence="9">
    <location>
        <position position="452"/>
    </location>
    <ligand>
        <name>heme</name>
        <dbReference type="ChEBI" id="CHEBI:30413"/>
    </ligand>
    <ligandPart>
        <name>Fe</name>
        <dbReference type="ChEBI" id="CHEBI:18248"/>
    </ligandPart>
</feature>
<sequence>MSLTDLVTHFQTTTMNQLYTYISVVISCALFLWVRSRRTRRHGPLPPSPKSDPLIGNLRAMANIVDEPRTYRDWGVELGSDIISITIPGKVIIVLNSQEAIDELLIKRSAIYSDRPHIPMIASENLVGWGHSTGIIRYGERWRFQRKLTHEALHKTECEARWPLLERQARLALQRMLASPTNFSQEIRCMAGSMMLTTVYGYEVASENDSLFRTVEEAVLGFSQALVVQNYLVNTFPWLEYIPKWFPGTGWKAKADEWRHLRDLMLHVPFEWTKNRMATGTSVPCMLSSLLTRYMHRDSDLPMAELEDCIRWASGGMFAAGITPVVNSIRVFIIAMAMHPDIQAKAQAEIDNTIGTRLPEVADLESLSYVRCIIKEVLRWRLTLPLAVPHASIQDDTYKGYFIPKGAIVIGNSWAISNNPAIYLDPDHFNPDRFLDPLVPDAPAFGYGRRICPGLFYSEATLFIIAASMLSVFHIRPEIDAEGNPIPLRAEMAMNEAVRQLRPFQCKITPRSEKHEQMIRELVEV</sequence>
<accession>A0A8H3BBX5</accession>
<organism evidence="12 13">
    <name type="scientific">Rhizoctonia solani</name>
    <dbReference type="NCBI Taxonomy" id="456999"/>
    <lineage>
        <taxon>Eukaryota</taxon>
        <taxon>Fungi</taxon>
        <taxon>Dikarya</taxon>
        <taxon>Basidiomycota</taxon>
        <taxon>Agaricomycotina</taxon>
        <taxon>Agaricomycetes</taxon>
        <taxon>Cantharellales</taxon>
        <taxon>Ceratobasidiaceae</taxon>
        <taxon>Rhizoctonia</taxon>
    </lineage>
</organism>
<dbReference type="GO" id="GO:0016705">
    <property type="term" value="F:oxidoreductase activity, acting on paired donors, with incorporation or reduction of molecular oxygen"/>
    <property type="evidence" value="ECO:0007669"/>
    <property type="project" value="InterPro"/>
</dbReference>
<keyword evidence="4 9" id="KW-0349">Heme</keyword>
<dbReference type="SUPFAM" id="SSF48264">
    <property type="entry name" value="Cytochrome P450"/>
    <property type="match status" value="1"/>
</dbReference>
<dbReference type="InterPro" id="IPR050364">
    <property type="entry name" value="Cytochrome_P450_fung"/>
</dbReference>
<dbReference type="Proteomes" id="UP000663841">
    <property type="component" value="Unassembled WGS sequence"/>
</dbReference>
<comment type="cofactor">
    <cofactor evidence="1 9">
        <name>heme</name>
        <dbReference type="ChEBI" id="CHEBI:30413"/>
    </cofactor>
</comment>
<dbReference type="InterPro" id="IPR017972">
    <property type="entry name" value="Cyt_P450_CS"/>
</dbReference>
<protein>
    <recommendedName>
        <fullName evidence="14">O-methylsterigmatocystin oxidoreductase</fullName>
    </recommendedName>
</protein>
<dbReference type="InterPro" id="IPR036396">
    <property type="entry name" value="Cyt_P450_sf"/>
</dbReference>
<dbReference type="EMBL" id="CAJMWW010000166">
    <property type="protein sequence ID" value="CAE6452857.1"/>
    <property type="molecule type" value="Genomic_DNA"/>
</dbReference>
<evidence type="ECO:0008006" key="14">
    <source>
        <dbReference type="Google" id="ProtNLM"/>
    </source>
</evidence>
<keyword evidence="11" id="KW-0812">Transmembrane</keyword>
<keyword evidence="5 9" id="KW-0479">Metal-binding</keyword>
<dbReference type="Pfam" id="PF00067">
    <property type="entry name" value="p450"/>
    <property type="match status" value="1"/>
</dbReference>
<evidence type="ECO:0000256" key="5">
    <source>
        <dbReference type="ARBA" id="ARBA00022723"/>
    </source>
</evidence>
<dbReference type="PANTHER" id="PTHR46300:SF7">
    <property type="entry name" value="P450, PUTATIVE (EUROFUNG)-RELATED"/>
    <property type="match status" value="1"/>
</dbReference>
<evidence type="ECO:0000256" key="7">
    <source>
        <dbReference type="ARBA" id="ARBA00023004"/>
    </source>
</evidence>
<dbReference type="PANTHER" id="PTHR46300">
    <property type="entry name" value="P450, PUTATIVE (EUROFUNG)-RELATED-RELATED"/>
    <property type="match status" value="1"/>
</dbReference>
<evidence type="ECO:0000256" key="10">
    <source>
        <dbReference type="RuleBase" id="RU000461"/>
    </source>
</evidence>
<dbReference type="Gene3D" id="1.10.630.10">
    <property type="entry name" value="Cytochrome P450"/>
    <property type="match status" value="1"/>
</dbReference>
<comment type="similarity">
    <text evidence="3 10">Belongs to the cytochrome P450 family.</text>
</comment>
<dbReference type="GO" id="GO:0005506">
    <property type="term" value="F:iron ion binding"/>
    <property type="evidence" value="ECO:0007669"/>
    <property type="project" value="InterPro"/>
</dbReference>
<evidence type="ECO:0000256" key="9">
    <source>
        <dbReference type="PIRSR" id="PIRSR602401-1"/>
    </source>
</evidence>
<keyword evidence="6 10" id="KW-0560">Oxidoreductase</keyword>
<comment type="caution">
    <text evidence="12">The sequence shown here is derived from an EMBL/GenBank/DDBJ whole genome shotgun (WGS) entry which is preliminary data.</text>
</comment>
<dbReference type="AlphaFoldDB" id="A0A8H3BBX5"/>
<evidence type="ECO:0000256" key="3">
    <source>
        <dbReference type="ARBA" id="ARBA00010617"/>
    </source>
</evidence>
<evidence type="ECO:0000313" key="13">
    <source>
        <dbReference type="Proteomes" id="UP000663841"/>
    </source>
</evidence>
<dbReference type="InterPro" id="IPR001128">
    <property type="entry name" value="Cyt_P450"/>
</dbReference>
<comment type="pathway">
    <text evidence="2">Secondary metabolite biosynthesis.</text>
</comment>
<proteinExistence type="inferred from homology"/>
<keyword evidence="11" id="KW-1133">Transmembrane helix</keyword>
<keyword evidence="7 9" id="KW-0408">Iron</keyword>
<feature type="transmembrane region" description="Helical" evidence="11">
    <location>
        <begin position="18"/>
        <end position="34"/>
    </location>
</feature>
<dbReference type="GO" id="GO:0004497">
    <property type="term" value="F:monooxygenase activity"/>
    <property type="evidence" value="ECO:0007669"/>
    <property type="project" value="UniProtKB-KW"/>
</dbReference>
<evidence type="ECO:0000256" key="6">
    <source>
        <dbReference type="ARBA" id="ARBA00023002"/>
    </source>
</evidence>
<evidence type="ECO:0000256" key="2">
    <source>
        <dbReference type="ARBA" id="ARBA00005179"/>
    </source>
</evidence>
<name>A0A8H3BBX5_9AGAM</name>